<feature type="region of interest" description="Disordered" evidence="1">
    <location>
        <begin position="28"/>
        <end position="62"/>
    </location>
</feature>
<dbReference type="EMBL" id="BLXT01005114">
    <property type="protein sequence ID" value="GFO19808.1"/>
    <property type="molecule type" value="Genomic_DNA"/>
</dbReference>
<evidence type="ECO:0000313" key="3">
    <source>
        <dbReference type="Proteomes" id="UP000735302"/>
    </source>
</evidence>
<name>A0AAV4BJM3_9GAST</name>
<reference evidence="2 3" key="1">
    <citation type="journal article" date="2021" name="Elife">
        <title>Chloroplast acquisition without the gene transfer in kleptoplastic sea slugs, Plakobranchus ocellatus.</title>
        <authorList>
            <person name="Maeda T."/>
            <person name="Takahashi S."/>
            <person name="Yoshida T."/>
            <person name="Shimamura S."/>
            <person name="Takaki Y."/>
            <person name="Nagai Y."/>
            <person name="Toyoda A."/>
            <person name="Suzuki Y."/>
            <person name="Arimoto A."/>
            <person name="Ishii H."/>
            <person name="Satoh N."/>
            <person name="Nishiyama T."/>
            <person name="Hasebe M."/>
            <person name="Maruyama T."/>
            <person name="Minagawa J."/>
            <person name="Obokata J."/>
            <person name="Shigenobu S."/>
        </authorList>
    </citation>
    <scope>NUCLEOTIDE SEQUENCE [LARGE SCALE GENOMIC DNA]</scope>
</reference>
<organism evidence="2 3">
    <name type="scientific">Plakobranchus ocellatus</name>
    <dbReference type="NCBI Taxonomy" id="259542"/>
    <lineage>
        <taxon>Eukaryota</taxon>
        <taxon>Metazoa</taxon>
        <taxon>Spiralia</taxon>
        <taxon>Lophotrochozoa</taxon>
        <taxon>Mollusca</taxon>
        <taxon>Gastropoda</taxon>
        <taxon>Heterobranchia</taxon>
        <taxon>Euthyneura</taxon>
        <taxon>Panpulmonata</taxon>
        <taxon>Sacoglossa</taxon>
        <taxon>Placobranchoidea</taxon>
        <taxon>Plakobranchidae</taxon>
        <taxon>Plakobranchus</taxon>
    </lineage>
</organism>
<evidence type="ECO:0000313" key="2">
    <source>
        <dbReference type="EMBL" id="GFO19808.1"/>
    </source>
</evidence>
<evidence type="ECO:0000256" key="1">
    <source>
        <dbReference type="SAM" id="MobiDB-lite"/>
    </source>
</evidence>
<dbReference type="Proteomes" id="UP000735302">
    <property type="component" value="Unassembled WGS sequence"/>
</dbReference>
<keyword evidence="3" id="KW-1185">Reference proteome</keyword>
<comment type="caution">
    <text evidence="2">The sequence shown here is derived from an EMBL/GenBank/DDBJ whole genome shotgun (WGS) entry which is preliminary data.</text>
</comment>
<sequence>MMVNVSNAEFIMTRRGLLVILSITASPQQGDLKLSGPPSGQGAGGGARTRDRRIPANPKADSLVTVPLTPPCRYRTFSRRFKAC</sequence>
<dbReference type="AlphaFoldDB" id="A0AAV4BJM3"/>
<protein>
    <submittedName>
        <fullName evidence="2">Uncharacterized protein</fullName>
    </submittedName>
</protein>
<accession>A0AAV4BJM3</accession>
<gene>
    <name evidence="2" type="ORF">PoB_004631300</name>
</gene>
<proteinExistence type="predicted"/>